<dbReference type="Gene3D" id="2.120.10.80">
    <property type="entry name" value="Kelch-type beta propeller"/>
    <property type="match status" value="1"/>
</dbReference>
<accession>A0ABR2MXS4</accession>
<dbReference type="EMBL" id="JBBWWR010000003">
    <property type="protein sequence ID" value="KAK8969000.1"/>
    <property type="molecule type" value="Genomic_DNA"/>
</dbReference>
<reference evidence="2 3" key="1">
    <citation type="journal article" date="2022" name="Nat. Plants">
        <title>Genomes of leafy and leafless Platanthera orchids illuminate the evolution of mycoheterotrophy.</title>
        <authorList>
            <person name="Li M.H."/>
            <person name="Liu K.W."/>
            <person name="Li Z."/>
            <person name="Lu H.C."/>
            <person name="Ye Q.L."/>
            <person name="Zhang D."/>
            <person name="Wang J.Y."/>
            <person name="Li Y.F."/>
            <person name="Zhong Z.M."/>
            <person name="Liu X."/>
            <person name="Yu X."/>
            <person name="Liu D.K."/>
            <person name="Tu X.D."/>
            <person name="Liu B."/>
            <person name="Hao Y."/>
            <person name="Liao X.Y."/>
            <person name="Jiang Y.T."/>
            <person name="Sun W.H."/>
            <person name="Chen J."/>
            <person name="Chen Y.Q."/>
            <person name="Ai Y."/>
            <person name="Zhai J.W."/>
            <person name="Wu S.S."/>
            <person name="Zhou Z."/>
            <person name="Hsiao Y.Y."/>
            <person name="Wu W.L."/>
            <person name="Chen Y.Y."/>
            <person name="Lin Y.F."/>
            <person name="Hsu J.L."/>
            <person name="Li C.Y."/>
            <person name="Wang Z.W."/>
            <person name="Zhao X."/>
            <person name="Zhong W.Y."/>
            <person name="Ma X.K."/>
            <person name="Ma L."/>
            <person name="Huang J."/>
            <person name="Chen G.Z."/>
            <person name="Huang M.Z."/>
            <person name="Huang L."/>
            <person name="Peng D.H."/>
            <person name="Luo Y.B."/>
            <person name="Zou S.Q."/>
            <person name="Chen S.P."/>
            <person name="Lan S."/>
            <person name="Tsai W.C."/>
            <person name="Van de Peer Y."/>
            <person name="Liu Z.J."/>
        </authorList>
    </citation>
    <scope>NUCLEOTIDE SEQUENCE [LARGE SCALE GENOMIC DNA]</scope>
    <source>
        <strain evidence="2">Lor288</strain>
    </source>
</reference>
<evidence type="ECO:0000259" key="1">
    <source>
        <dbReference type="PROSITE" id="PS51222"/>
    </source>
</evidence>
<dbReference type="Proteomes" id="UP001412067">
    <property type="component" value="Unassembled WGS sequence"/>
</dbReference>
<dbReference type="SMART" id="SM00612">
    <property type="entry name" value="Kelch"/>
    <property type="match status" value="3"/>
</dbReference>
<comment type="caution">
    <text evidence="2">The sequence shown here is derived from an EMBL/GenBank/DDBJ whole genome shotgun (WGS) entry which is preliminary data.</text>
</comment>
<dbReference type="InterPro" id="IPR044832">
    <property type="entry name" value="NRP-like"/>
</dbReference>
<dbReference type="PROSITE" id="PS51222">
    <property type="entry name" value="DCD"/>
    <property type="match status" value="1"/>
</dbReference>
<gene>
    <name evidence="2" type="ORF">KSP40_PGU005683</name>
</gene>
<keyword evidence="3" id="KW-1185">Reference proteome</keyword>
<dbReference type="Pfam" id="PF10539">
    <property type="entry name" value="Dev_Cell_Death"/>
    <property type="match status" value="1"/>
</dbReference>
<protein>
    <recommendedName>
        <fullName evidence="1">DCD domain-containing protein</fullName>
    </recommendedName>
</protein>
<dbReference type="SMART" id="SM00767">
    <property type="entry name" value="DCD"/>
    <property type="match status" value="1"/>
</dbReference>
<dbReference type="InterPro" id="IPR015915">
    <property type="entry name" value="Kelch-typ_b-propeller"/>
</dbReference>
<organism evidence="2 3">
    <name type="scientific">Platanthera guangdongensis</name>
    <dbReference type="NCBI Taxonomy" id="2320717"/>
    <lineage>
        <taxon>Eukaryota</taxon>
        <taxon>Viridiplantae</taxon>
        <taxon>Streptophyta</taxon>
        <taxon>Embryophyta</taxon>
        <taxon>Tracheophyta</taxon>
        <taxon>Spermatophyta</taxon>
        <taxon>Magnoliopsida</taxon>
        <taxon>Liliopsida</taxon>
        <taxon>Asparagales</taxon>
        <taxon>Orchidaceae</taxon>
        <taxon>Orchidoideae</taxon>
        <taxon>Orchideae</taxon>
        <taxon>Orchidinae</taxon>
        <taxon>Platanthera</taxon>
    </lineage>
</organism>
<evidence type="ECO:0000313" key="2">
    <source>
        <dbReference type="EMBL" id="KAK8969000.1"/>
    </source>
</evidence>
<feature type="domain" description="DCD" evidence="1">
    <location>
        <begin position="32"/>
        <end position="165"/>
    </location>
</feature>
<dbReference type="PANTHER" id="PTHR46034">
    <property type="match status" value="1"/>
</dbReference>
<proteinExistence type="predicted"/>
<dbReference type="Pfam" id="PF01344">
    <property type="entry name" value="Kelch_1"/>
    <property type="match status" value="2"/>
</dbReference>
<dbReference type="InterPro" id="IPR006652">
    <property type="entry name" value="Kelch_1"/>
</dbReference>
<dbReference type="PANTHER" id="PTHR46034:SF7">
    <property type="entry name" value="INFLUENZA VIRUS NS1A-BINDING PROTEIN"/>
    <property type="match status" value="1"/>
</dbReference>
<dbReference type="InterPro" id="IPR013989">
    <property type="entry name" value="Dev_and_cell_death_domain"/>
</dbReference>
<sequence length="574" mass="64025">MGAGRKTETINFDGFYPITEHGHISSRNLPKNDLGGAIFGCKHSTMEECLTKQLFGLPSSHFSYVRNIEPGLPIFLFNYSDRKLHGLYEAASHGKMYLDAYAWTDGGAERTAFPAQVRIRTSQQCKPLAEKEYRKVIDDNYYTPQHFWFELDHSQTRSLIAMFKPHPQTIAPAVYPPSQANSFPALAAPKWKLKKDAQATSSEKKNKFAVLSLENRDISDGSRNKSLSISKEEIGYNEPASNLGDWFEDYSLDGTSSRIGTDFNEVTKNFDNLSVDVDEYTNVLLKLKNLSDNCKFIPSREAQGESSSSCVLEDLSDHNRKLLDVSCTLAEKNENLSAGNLYHGNVKTNGQYLDFCNNEEHQAEKNCCNGSANMGIGTVLNESSSLVNQEKDSASADLSHGAVEFPEVIRELNVRIETLEKKQRFAPAAAELNGVVYAVGGYDGKKYLNSVERLDPREFSWKILSDMKTPRGCHSMAVLNEKLYVMGGYDGNQMVSSVEVYDPRANAWMAEQPMNHTRGYAASALVGDSLFMIGGIDNNEGFVQTIEYYKEGDGWNRSHLSAVGNRCYFSAIVL</sequence>
<name>A0ABR2MXS4_9ASPA</name>
<dbReference type="SUPFAM" id="SSF117281">
    <property type="entry name" value="Kelch motif"/>
    <property type="match status" value="1"/>
</dbReference>
<evidence type="ECO:0000313" key="3">
    <source>
        <dbReference type="Proteomes" id="UP001412067"/>
    </source>
</evidence>